<protein>
    <recommendedName>
        <fullName evidence="4">Secreted protein</fullName>
    </recommendedName>
</protein>
<name>A0ABT4PZK7_9MYCO</name>
<gene>
    <name evidence="2" type="ORF">O6P37_23920</name>
</gene>
<evidence type="ECO:0000313" key="3">
    <source>
        <dbReference type="Proteomes" id="UP001142153"/>
    </source>
</evidence>
<reference evidence="2" key="1">
    <citation type="submission" date="2022-12" db="EMBL/GenBank/DDBJ databases">
        <authorList>
            <person name="Deng Y."/>
            <person name="Zhang Y.-Q."/>
        </authorList>
    </citation>
    <scope>NUCLEOTIDE SEQUENCE</scope>
    <source>
        <strain evidence="2">CPCC 205372</strain>
    </source>
</reference>
<evidence type="ECO:0000256" key="1">
    <source>
        <dbReference type="SAM" id="SignalP"/>
    </source>
</evidence>
<evidence type="ECO:0008006" key="4">
    <source>
        <dbReference type="Google" id="ProtNLM"/>
    </source>
</evidence>
<proteinExistence type="predicted"/>
<evidence type="ECO:0000313" key="2">
    <source>
        <dbReference type="EMBL" id="MCZ8381921.1"/>
    </source>
</evidence>
<feature type="signal peptide" evidence="1">
    <location>
        <begin position="1"/>
        <end position="20"/>
    </location>
</feature>
<accession>A0ABT4PZK7</accession>
<keyword evidence="3" id="KW-1185">Reference proteome</keyword>
<sequence>MTRPPALLVAALVASAGVTAAPAAATGDEVALNGTFTAFSDGLWAKTNEIMAYQADVTATWTLTSSCTTYQDCTGTVTSDQGWSADLVYQSQRWRAVRVIPDWQRCPDGSTAPGEQSFTFWAARLDAPDRHDRLTGFDETTGPSGACGVNRWLNIRMPFTLTRTD</sequence>
<dbReference type="EMBL" id="JAPZPY010000014">
    <property type="protein sequence ID" value="MCZ8381921.1"/>
    <property type="molecule type" value="Genomic_DNA"/>
</dbReference>
<feature type="chain" id="PRO_5045092906" description="Secreted protein" evidence="1">
    <location>
        <begin position="21"/>
        <end position="165"/>
    </location>
</feature>
<dbReference type="Proteomes" id="UP001142153">
    <property type="component" value="Unassembled WGS sequence"/>
</dbReference>
<dbReference type="RefSeq" id="WP_269896415.1">
    <property type="nucleotide sequence ID" value="NZ_JAPZPY010000014.1"/>
</dbReference>
<keyword evidence="1" id="KW-0732">Signal</keyword>
<organism evidence="2 3">
    <name type="scientific">Mycobacterium hippophais</name>
    <dbReference type="NCBI Taxonomy" id="3016340"/>
    <lineage>
        <taxon>Bacteria</taxon>
        <taxon>Bacillati</taxon>
        <taxon>Actinomycetota</taxon>
        <taxon>Actinomycetes</taxon>
        <taxon>Mycobacteriales</taxon>
        <taxon>Mycobacteriaceae</taxon>
        <taxon>Mycobacterium</taxon>
    </lineage>
</organism>
<comment type="caution">
    <text evidence="2">The sequence shown here is derived from an EMBL/GenBank/DDBJ whole genome shotgun (WGS) entry which is preliminary data.</text>
</comment>